<comment type="caution">
    <text evidence="3">The sequence shown here is derived from an EMBL/GenBank/DDBJ whole genome shotgun (WGS) entry which is preliminary data.</text>
</comment>
<keyword evidence="4" id="KW-1185">Reference proteome</keyword>
<dbReference type="Pfam" id="PF14111">
    <property type="entry name" value="DUF4283"/>
    <property type="match status" value="1"/>
</dbReference>
<accession>A0AAW0M920</accession>
<dbReference type="PANTHER" id="PTHR31286:SF167">
    <property type="entry name" value="OS09G0268800 PROTEIN"/>
    <property type="match status" value="1"/>
</dbReference>
<evidence type="ECO:0000259" key="1">
    <source>
        <dbReference type="Pfam" id="PF14111"/>
    </source>
</evidence>
<protein>
    <recommendedName>
        <fullName evidence="5">DUF4283 domain-containing protein</fullName>
    </recommendedName>
</protein>
<dbReference type="InterPro" id="IPR025558">
    <property type="entry name" value="DUF4283"/>
</dbReference>
<dbReference type="InterPro" id="IPR025836">
    <property type="entry name" value="Zn_knuckle_CX2CX4HX4C"/>
</dbReference>
<dbReference type="InterPro" id="IPR040256">
    <property type="entry name" value="At4g02000-like"/>
</dbReference>
<evidence type="ECO:0008006" key="5">
    <source>
        <dbReference type="Google" id="ProtNLM"/>
    </source>
</evidence>
<dbReference type="Proteomes" id="UP000237347">
    <property type="component" value="Unassembled WGS sequence"/>
</dbReference>
<name>A0AAW0M920_QUESU</name>
<dbReference type="Pfam" id="PF14392">
    <property type="entry name" value="zf-CCHC_4"/>
    <property type="match status" value="1"/>
</dbReference>
<sequence>MADDVIDGLENMKLTAEEEEVIKISDEGRLPAIESCNLSLIGKFLNCKAFNKRAALNTIRAAWGMQSGIQTLEVGSNLFQFKFQSEFDLNRILKGGPWSFDNQLLMLTKWRKGMIASNVKLDRASLWIQIWGAPFDMVSPQVATEVGSRLGVVEDVERRRRQDAPSYFMRVRVALPISKPLRRGGFIADSDGGRTWVHFKYERLPMFCHFCGILGHDLNHCVRHFAAGKSDGEIDYQYGDWLRASSGRQRSPPCDRIGFGLCDRVALVGLSVFLHP</sequence>
<proteinExistence type="predicted"/>
<feature type="domain" description="DUF4283" evidence="1">
    <location>
        <begin position="33"/>
        <end position="113"/>
    </location>
</feature>
<organism evidence="3 4">
    <name type="scientific">Quercus suber</name>
    <name type="common">Cork oak</name>
    <dbReference type="NCBI Taxonomy" id="58331"/>
    <lineage>
        <taxon>Eukaryota</taxon>
        <taxon>Viridiplantae</taxon>
        <taxon>Streptophyta</taxon>
        <taxon>Embryophyta</taxon>
        <taxon>Tracheophyta</taxon>
        <taxon>Spermatophyta</taxon>
        <taxon>Magnoliopsida</taxon>
        <taxon>eudicotyledons</taxon>
        <taxon>Gunneridae</taxon>
        <taxon>Pentapetalae</taxon>
        <taxon>rosids</taxon>
        <taxon>fabids</taxon>
        <taxon>Fagales</taxon>
        <taxon>Fagaceae</taxon>
        <taxon>Quercus</taxon>
    </lineage>
</organism>
<reference evidence="3 4" key="1">
    <citation type="journal article" date="2018" name="Sci. Data">
        <title>The draft genome sequence of cork oak.</title>
        <authorList>
            <person name="Ramos A.M."/>
            <person name="Usie A."/>
            <person name="Barbosa P."/>
            <person name="Barros P.M."/>
            <person name="Capote T."/>
            <person name="Chaves I."/>
            <person name="Simoes F."/>
            <person name="Abreu I."/>
            <person name="Carrasquinho I."/>
            <person name="Faro C."/>
            <person name="Guimaraes J.B."/>
            <person name="Mendonca D."/>
            <person name="Nobrega F."/>
            <person name="Rodrigues L."/>
            <person name="Saibo N.J.M."/>
            <person name="Varela M.C."/>
            <person name="Egas C."/>
            <person name="Matos J."/>
            <person name="Miguel C.M."/>
            <person name="Oliveira M.M."/>
            <person name="Ricardo C.P."/>
            <person name="Goncalves S."/>
        </authorList>
    </citation>
    <scope>NUCLEOTIDE SEQUENCE [LARGE SCALE GENOMIC DNA]</scope>
    <source>
        <strain evidence="4">cv. HL8</strain>
    </source>
</reference>
<evidence type="ECO:0000313" key="4">
    <source>
        <dbReference type="Proteomes" id="UP000237347"/>
    </source>
</evidence>
<evidence type="ECO:0000259" key="2">
    <source>
        <dbReference type="Pfam" id="PF14392"/>
    </source>
</evidence>
<gene>
    <name evidence="3" type="ORF">CFP56_002200</name>
</gene>
<dbReference type="AlphaFoldDB" id="A0AAW0M920"/>
<feature type="domain" description="Zinc knuckle CX2CX4HX4C" evidence="2">
    <location>
        <begin position="177"/>
        <end position="221"/>
    </location>
</feature>
<dbReference type="EMBL" id="PKMF04000010">
    <property type="protein sequence ID" value="KAK7859778.1"/>
    <property type="molecule type" value="Genomic_DNA"/>
</dbReference>
<dbReference type="PANTHER" id="PTHR31286">
    <property type="entry name" value="GLYCINE-RICH CELL WALL STRUCTURAL PROTEIN 1.8-LIKE"/>
    <property type="match status" value="1"/>
</dbReference>
<evidence type="ECO:0000313" key="3">
    <source>
        <dbReference type="EMBL" id="KAK7859778.1"/>
    </source>
</evidence>